<dbReference type="Pfam" id="PF01535">
    <property type="entry name" value="PPR"/>
    <property type="match status" value="2"/>
</dbReference>
<dbReference type="GO" id="GO:0009451">
    <property type="term" value="P:RNA modification"/>
    <property type="evidence" value="ECO:0007669"/>
    <property type="project" value="InterPro"/>
</dbReference>
<name>A0A7J6DLM9_CANSA</name>
<evidence type="ECO:0000256" key="1">
    <source>
        <dbReference type="ARBA" id="ARBA00022737"/>
    </source>
</evidence>
<evidence type="ECO:0000313" key="2">
    <source>
        <dbReference type="EMBL" id="KAF4346750.1"/>
    </source>
</evidence>
<dbReference type="InterPro" id="IPR002885">
    <property type="entry name" value="PPR_rpt"/>
</dbReference>
<reference evidence="2 3" key="1">
    <citation type="journal article" date="2020" name="bioRxiv">
        <title>Sequence and annotation of 42 cannabis genomes reveals extensive copy number variation in cannabinoid synthesis and pathogen resistance genes.</title>
        <authorList>
            <person name="Mckernan K.J."/>
            <person name="Helbert Y."/>
            <person name="Kane L.T."/>
            <person name="Ebling H."/>
            <person name="Zhang L."/>
            <person name="Liu B."/>
            <person name="Eaton Z."/>
            <person name="Mclaughlin S."/>
            <person name="Kingan S."/>
            <person name="Baybayan P."/>
            <person name="Concepcion G."/>
            <person name="Jordan M."/>
            <person name="Riva A."/>
            <person name="Barbazuk W."/>
            <person name="Harkins T."/>
        </authorList>
    </citation>
    <scope>NUCLEOTIDE SEQUENCE [LARGE SCALE GENOMIC DNA]</scope>
    <source>
        <strain evidence="3">cv. Jamaican Lion 4</strain>
        <tissue evidence="2">Leaf</tissue>
    </source>
</reference>
<dbReference type="AlphaFoldDB" id="A0A7J6DLM9"/>
<proteinExistence type="predicted"/>
<keyword evidence="1" id="KW-0677">Repeat</keyword>
<keyword evidence="3" id="KW-1185">Reference proteome</keyword>
<dbReference type="PANTHER" id="PTHR47926:SF453">
    <property type="entry name" value="PENTATRICOPEPTIDE REPEAT (PPR) SUPERFAMILY PROTEIN"/>
    <property type="match status" value="1"/>
</dbReference>
<dbReference type="Proteomes" id="UP000583929">
    <property type="component" value="Unassembled WGS sequence"/>
</dbReference>
<evidence type="ECO:0000313" key="3">
    <source>
        <dbReference type="Proteomes" id="UP000583929"/>
    </source>
</evidence>
<comment type="caution">
    <text evidence="2">The sequence shown here is derived from an EMBL/GenBank/DDBJ whole genome shotgun (WGS) entry which is preliminary data.</text>
</comment>
<dbReference type="InterPro" id="IPR011990">
    <property type="entry name" value="TPR-like_helical_dom_sf"/>
</dbReference>
<sequence length="104" mass="11683">MNLLSLNSKLVGMYASCGDMRDAKYVFDKIPKPNVFALNWLVFASAFNGSYKESIGYFSLMKELGITANKFSFSIVLKACVGLMELNKGREVHSMVYKMGFEND</sequence>
<dbReference type="PANTHER" id="PTHR47926">
    <property type="entry name" value="PENTATRICOPEPTIDE REPEAT-CONTAINING PROTEIN"/>
    <property type="match status" value="1"/>
</dbReference>
<accession>A0A7J6DLM9</accession>
<gene>
    <name evidence="2" type="ORF">G4B88_020483</name>
</gene>
<dbReference type="GO" id="GO:0003723">
    <property type="term" value="F:RNA binding"/>
    <property type="evidence" value="ECO:0007669"/>
    <property type="project" value="InterPro"/>
</dbReference>
<protein>
    <recommendedName>
        <fullName evidence="4">Pentatricopeptide repeat-containing protein</fullName>
    </recommendedName>
</protein>
<evidence type="ECO:0008006" key="4">
    <source>
        <dbReference type="Google" id="ProtNLM"/>
    </source>
</evidence>
<dbReference type="Gene3D" id="1.25.40.10">
    <property type="entry name" value="Tetratricopeptide repeat domain"/>
    <property type="match status" value="1"/>
</dbReference>
<organism evidence="2 3">
    <name type="scientific">Cannabis sativa</name>
    <name type="common">Hemp</name>
    <name type="synonym">Marijuana</name>
    <dbReference type="NCBI Taxonomy" id="3483"/>
    <lineage>
        <taxon>Eukaryota</taxon>
        <taxon>Viridiplantae</taxon>
        <taxon>Streptophyta</taxon>
        <taxon>Embryophyta</taxon>
        <taxon>Tracheophyta</taxon>
        <taxon>Spermatophyta</taxon>
        <taxon>Magnoliopsida</taxon>
        <taxon>eudicotyledons</taxon>
        <taxon>Gunneridae</taxon>
        <taxon>Pentapetalae</taxon>
        <taxon>rosids</taxon>
        <taxon>fabids</taxon>
        <taxon>Rosales</taxon>
        <taxon>Cannabaceae</taxon>
        <taxon>Cannabis</taxon>
    </lineage>
</organism>
<dbReference type="InterPro" id="IPR046960">
    <property type="entry name" value="PPR_At4g14850-like_plant"/>
</dbReference>
<dbReference type="EMBL" id="JAATIQ010000919">
    <property type="protein sequence ID" value="KAF4346750.1"/>
    <property type="molecule type" value="Genomic_DNA"/>
</dbReference>